<evidence type="ECO:0000313" key="7">
    <source>
        <dbReference type="Proteomes" id="UP000599179"/>
    </source>
</evidence>
<dbReference type="InterPro" id="IPR000866">
    <property type="entry name" value="AhpC/TSA"/>
</dbReference>
<evidence type="ECO:0000256" key="4">
    <source>
        <dbReference type="ARBA" id="ARBA00023284"/>
    </source>
</evidence>
<keyword evidence="7" id="KW-1185">Reference proteome</keyword>
<evidence type="ECO:0000256" key="3">
    <source>
        <dbReference type="ARBA" id="ARBA00023157"/>
    </source>
</evidence>
<proteinExistence type="predicted"/>
<dbReference type="EMBL" id="BMGM01000004">
    <property type="protein sequence ID" value="GGE31776.1"/>
    <property type="molecule type" value="Genomic_DNA"/>
</dbReference>
<evidence type="ECO:0000256" key="1">
    <source>
        <dbReference type="ARBA" id="ARBA00004196"/>
    </source>
</evidence>
<organism evidence="6 7">
    <name type="scientific">Psychroflexus planctonicus</name>
    <dbReference type="NCBI Taxonomy" id="1526575"/>
    <lineage>
        <taxon>Bacteria</taxon>
        <taxon>Pseudomonadati</taxon>
        <taxon>Bacteroidota</taxon>
        <taxon>Flavobacteriia</taxon>
        <taxon>Flavobacteriales</taxon>
        <taxon>Flavobacteriaceae</taxon>
        <taxon>Psychroflexus</taxon>
    </lineage>
</organism>
<dbReference type="InterPro" id="IPR036249">
    <property type="entry name" value="Thioredoxin-like_sf"/>
</dbReference>
<protein>
    <recommendedName>
        <fullName evidence="5">Thioredoxin domain-containing protein</fullName>
    </recommendedName>
</protein>
<dbReference type="Proteomes" id="UP000599179">
    <property type="component" value="Unassembled WGS sequence"/>
</dbReference>
<dbReference type="Pfam" id="PF00578">
    <property type="entry name" value="AhpC-TSA"/>
    <property type="match status" value="1"/>
</dbReference>
<name>A0ABQ1SH80_9FLAO</name>
<feature type="domain" description="Thioredoxin" evidence="5">
    <location>
        <begin position="340"/>
        <end position="497"/>
    </location>
</feature>
<accession>A0ABQ1SH80</accession>
<dbReference type="CDD" id="cd02966">
    <property type="entry name" value="TlpA_like_family"/>
    <property type="match status" value="1"/>
</dbReference>
<comment type="caution">
    <text evidence="6">The sequence shown here is derived from an EMBL/GenBank/DDBJ whole genome shotgun (WGS) entry which is preliminary data.</text>
</comment>
<keyword evidence="4" id="KW-0676">Redox-active center</keyword>
<dbReference type="InterPro" id="IPR050553">
    <property type="entry name" value="Thioredoxin_ResA/DsbE_sf"/>
</dbReference>
<dbReference type="InterPro" id="IPR013766">
    <property type="entry name" value="Thioredoxin_domain"/>
</dbReference>
<gene>
    <name evidence="6" type="ORF">GCM10010832_10130</name>
</gene>
<keyword evidence="2" id="KW-0201">Cytochrome c-type biogenesis</keyword>
<dbReference type="RefSeq" id="WP_188458019.1">
    <property type="nucleotide sequence ID" value="NZ_BMGM01000004.1"/>
</dbReference>
<comment type="subcellular location">
    <subcellularLocation>
        <location evidence="1">Cell envelope</location>
    </subcellularLocation>
</comment>
<keyword evidence="3" id="KW-1015">Disulfide bond</keyword>
<dbReference type="PANTHER" id="PTHR42852:SF6">
    <property type="entry name" value="THIOL:DISULFIDE INTERCHANGE PROTEIN DSBE"/>
    <property type="match status" value="1"/>
</dbReference>
<dbReference type="SUPFAM" id="SSF52833">
    <property type="entry name" value="Thioredoxin-like"/>
    <property type="match status" value="1"/>
</dbReference>
<dbReference type="PANTHER" id="PTHR42852">
    <property type="entry name" value="THIOL:DISULFIDE INTERCHANGE PROTEIN DSBE"/>
    <property type="match status" value="1"/>
</dbReference>
<sequence>MKTEFIKLLLICILVISCQEENQTTYFSAKLPSLNNKNLELVPVNSYYTGLKRLEKFPVAKTDSTGFLSFEMENLDAGFYQLIYNNYPMLNYDIYLEPKDSIVVEQSSWQDKPSFKVTGNGAEKLHYLETDFQLFEGTNAFYKKIKSDEFHSAMDFKKFIDSIFKPRFKKLAQSKNSDTQLDIHLKKHLEIQRANFLLQHLEYRNYYMQNEFNYHFPKEEDYISFLDSVNINDDFTNAKYTLEFAQNYLTYITEKEIFENPDLEKKVENLNLKWDFISHKAPTQWNDLLALSTIKDFSFAMLEDGFFEDLSNFRKQTDSLFFDEENQKLFKLNAEPFLKLAPGEPAPDFALPDAVGKIHRLSDFKGKVVYIDFWGTWCGPCIAEIPATLALHKKYKDEDVVFLNVALESGEKEIEEWRSFISGDSPYAEKVLEGKPYTGVHLVAENQFRNEEIKDYLINFAPTYVLVDQEGNLVNARAPRPKQIEDELNLLLEKMKGYE</sequence>
<reference evidence="7" key="1">
    <citation type="journal article" date="2019" name="Int. J. Syst. Evol. Microbiol.">
        <title>The Global Catalogue of Microorganisms (GCM) 10K type strain sequencing project: providing services to taxonomists for standard genome sequencing and annotation.</title>
        <authorList>
            <consortium name="The Broad Institute Genomics Platform"/>
            <consortium name="The Broad Institute Genome Sequencing Center for Infectious Disease"/>
            <person name="Wu L."/>
            <person name="Ma J."/>
        </authorList>
    </citation>
    <scope>NUCLEOTIDE SEQUENCE [LARGE SCALE GENOMIC DNA]</scope>
    <source>
        <strain evidence="7">CGMCC 1.12931</strain>
    </source>
</reference>
<dbReference type="Gene3D" id="3.40.30.10">
    <property type="entry name" value="Glutaredoxin"/>
    <property type="match status" value="1"/>
</dbReference>
<dbReference type="PROSITE" id="PS51257">
    <property type="entry name" value="PROKAR_LIPOPROTEIN"/>
    <property type="match status" value="1"/>
</dbReference>
<evidence type="ECO:0000256" key="2">
    <source>
        <dbReference type="ARBA" id="ARBA00022748"/>
    </source>
</evidence>
<evidence type="ECO:0000313" key="6">
    <source>
        <dbReference type="EMBL" id="GGE31776.1"/>
    </source>
</evidence>
<dbReference type="PROSITE" id="PS51352">
    <property type="entry name" value="THIOREDOXIN_2"/>
    <property type="match status" value="1"/>
</dbReference>
<evidence type="ECO:0000259" key="5">
    <source>
        <dbReference type="PROSITE" id="PS51352"/>
    </source>
</evidence>